<gene>
    <name evidence="2" type="ordered locus">Galf_1912</name>
</gene>
<dbReference type="InterPro" id="IPR021409">
    <property type="entry name" value="DUF3047"/>
</dbReference>
<name>D9SHC3_GALCS</name>
<accession>D9SHC3</accession>
<feature type="chain" id="PRO_5003128091" description="DUF3047 domain-containing protein" evidence="1">
    <location>
        <begin position="21"/>
        <end position="246"/>
    </location>
</feature>
<dbReference type="Pfam" id="PF11249">
    <property type="entry name" value="DUF3047"/>
    <property type="match status" value="1"/>
</dbReference>
<keyword evidence="3" id="KW-1185">Reference proteome</keyword>
<dbReference type="AlphaFoldDB" id="D9SHC3"/>
<proteinExistence type="predicted"/>
<dbReference type="eggNOG" id="ENOG502ZQ5C">
    <property type="taxonomic scope" value="Bacteria"/>
</dbReference>
<dbReference type="KEGG" id="gca:Galf_1912"/>
<keyword evidence="1" id="KW-0732">Signal</keyword>
<protein>
    <recommendedName>
        <fullName evidence="4">DUF3047 domain-containing protein</fullName>
    </recommendedName>
</protein>
<evidence type="ECO:0000313" key="3">
    <source>
        <dbReference type="Proteomes" id="UP000001235"/>
    </source>
</evidence>
<dbReference type="OrthoDB" id="9775969at2"/>
<dbReference type="RefSeq" id="WP_013293853.1">
    <property type="nucleotide sequence ID" value="NC_014394.1"/>
</dbReference>
<dbReference type="Proteomes" id="UP000001235">
    <property type="component" value="Chromosome"/>
</dbReference>
<sequence precursor="true">MLKRSLVVMLLIATSLEVRAGEVVRLDRFVCASAQIPAPWQVVQLDKKIAPTRYQLKFWDGVLAIEANAERSMALLARPVEIDLNRTPVLCWRWRVDASLVKADMASKAGDDYAARVYLSFALPPEEMGFVLRSQLKLARAIWGDAVPDAAINYVWDNRYPVGTRKPNAYTERTRMIVAESGNDNAGRWVVARHDVQQDVITEFGSPLARMIQISVASDTDNTGETARAGFADFHFVEKNMRCFAE</sequence>
<dbReference type="HOGENOM" id="CLU_077139_0_0_4"/>
<evidence type="ECO:0000256" key="1">
    <source>
        <dbReference type="SAM" id="SignalP"/>
    </source>
</evidence>
<dbReference type="STRING" id="395494.Galf_1912"/>
<organism evidence="2 3">
    <name type="scientific">Gallionella capsiferriformans (strain ES-2)</name>
    <name type="common">Gallionella ferruginea capsiferriformans (strain ES-2)</name>
    <dbReference type="NCBI Taxonomy" id="395494"/>
    <lineage>
        <taxon>Bacteria</taxon>
        <taxon>Pseudomonadati</taxon>
        <taxon>Pseudomonadota</taxon>
        <taxon>Betaproteobacteria</taxon>
        <taxon>Nitrosomonadales</taxon>
        <taxon>Gallionellaceae</taxon>
        <taxon>Gallionella</taxon>
    </lineage>
</organism>
<evidence type="ECO:0000313" key="2">
    <source>
        <dbReference type="EMBL" id="ADL55920.1"/>
    </source>
</evidence>
<dbReference type="EMBL" id="CP002159">
    <property type="protein sequence ID" value="ADL55920.1"/>
    <property type="molecule type" value="Genomic_DNA"/>
</dbReference>
<evidence type="ECO:0008006" key="4">
    <source>
        <dbReference type="Google" id="ProtNLM"/>
    </source>
</evidence>
<reference evidence="2 3" key="1">
    <citation type="submission" date="2010-08" db="EMBL/GenBank/DDBJ databases">
        <title>Complete sequence of Gallionella capsiferriformans ES-2.</title>
        <authorList>
            <consortium name="US DOE Joint Genome Institute"/>
            <person name="Lucas S."/>
            <person name="Copeland A."/>
            <person name="Lapidus A."/>
            <person name="Cheng J.-F."/>
            <person name="Bruce D."/>
            <person name="Goodwin L."/>
            <person name="Pitluck S."/>
            <person name="Chertkov O."/>
            <person name="Davenport K.W."/>
            <person name="Detter J.C."/>
            <person name="Han C."/>
            <person name="Tapia R."/>
            <person name="Land M."/>
            <person name="Hauser L."/>
            <person name="Chang Y.-J."/>
            <person name="Jeffries C."/>
            <person name="Kyrpides N."/>
            <person name="Ivanova N."/>
            <person name="Mikhailova N."/>
            <person name="Shelobolina E.S."/>
            <person name="Picardal F."/>
            <person name="Roden E."/>
            <person name="Emerson D."/>
            <person name="Woyke T."/>
        </authorList>
    </citation>
    <scope>NUCLEOTIDE SEQUENCE [LARGE SCALE GENOMIC DNA]</scope>
    <source>
        <strain evidence="2 3">ES-2</strain>
    </source>
</reference>
<feature type="signal peptide" evidence="1">
    <location>
        <begin position="1"/>
        <end position="20"/>
    </location>
</feature>